<gene>
    <name evidence="3" type="ORF">OP10G_0639</name>
</gene>
<evidence type="ECO:0000256" key="2">
    <source>
        <dbReference type="SAM" id="Phobius"/>
    </source>
</evidence>
<dbReference type="RefSeq" id="WP_025227341.1">
    <property type="nucleotide sequence ID" value="NZ_CP007139.1"/>
</dbReference>
<evidence type="ECO:0000256" key="1">
    <source>
        <dbReference type="SAM" id="MobiDB-lite"/>
    </source>
</evidence>
<dbReference type="InterPro" id="IPR007813">
    <property type="entry name" value="PilN"/>
</dbReference>
<dbReference type="EMBL" id="CP007139">
    <property type="protein sequence ID" value="AIE84007.1"/>
    <property type="molecule type" value="Genomic_DNA"/>
</dbReference>
<keyword evidence="4" id="KW-1185">Reference proteome</keyword>
<protein>
    <submittedName>
        <fullName evidence="3">Type IV pilus assembly protein PilM</fullName>
    </submittedName>
</protein>
<keyword evidence="2" id="KW-0812">Transmembrane</keyword>
<sequence>MGLKASRSLLGIELHEQEIRIVEIRNKDGEASISALAVFKPGEDFLGEWGVTDPERLGAQLRHCLDEANIHTSEAAFGIPAWCCLVRPLGVPPVAGQELHRIVEGEIEHYQLFREPGASFDLVRLNDSKLLESSFRNFLMFGAERRILESVQVLARAAGLRLIAVEPTHSALYRVAYSQVTSPPSVVVTLSETHAQISLLDAGQLALHRSFDLGSSIFDVPDPEDGTFKPYFDVDAASSLAIELRRSIDFLARELPESRGTDLIHMGCTHAEASTLAHWLESALQLTVQVSDIRRGGPNIRILKALTEKDTNRYVAAYGLALRDPRHLPEGVPIISLFANQRVKAEVKEEGRRKFGVAMVCSLVLLACGLLTAALGTVRARSAANDLAKSKEKLATTQQIEQAQAQQAIQKEERLRLLSAEGVPVRSLISAITRAVPDGVGLMEVRMSPATADISGETTSQAAIIKMSDSLRSEPLFAGVSLTWFESVDPNIPAAGIRFRMSVQNAPRPVAPPPSASPTTTASLGLAGTPTGATPLSNPGQGARS</sequence>
<dbReference type="Gene3D" id="3.30.420.40">
    <property type="match status" value="1"/>
</dbReference>
<dbReference type="AlphaFoldDB" id="A0A068NKP7"/>
<dbReference type="InterPro" id="IPR052534">
    <property type="entry name" value="Extracell_DNA_Util/SecSys_Comp"/>
</dbReference>
<feature type="region of interest" description="Disordered" evidence="1">
    <location>
        <begin position="506"/>
        <end position="545"/>
    </location>
</feature>
<name>A0A068NKP7_FIMGI</name>
<keyword evidence="2" id="KW-0472">Membrane</keyword>
<feature type="compositionally biased region" description="Polar residues" evidence="1">
    <location>
        <begin position="531"/>
        <end position="545"/>
    </location>
</feature>
<evidence type="ECO:0000313" key="4">
    <source>
        <dbReference type="Proteomes" id="UP000027982"/>
    </source>
</evidence>
<feature type="transmembrane region" description="Helical" evidence="2">
    <location>
        <begin position="355"/>
        <end position="375"/>
    </location>
</feature>
<proteinExistence type="predicted"/>
<dbReference type="Proteomes" id="UP000027982">
    <property type="component" value="Chromosome"/>
</dbReference>
<accession>A0A068NKP7</accession>
<dbReference type="KEGG" id="fgi:OP10G_0639"/>
<organism evidence="3 4">
    <name type="scientific">Fimbriimonas ginsengisoli Gsoil 348</name>
    <dbReference type="NCBI Taxonomy" id="661478"/>
    <lineage>
        <taxon>Bacteria</taxon>
        <taxon>Bacillati</taxon>
        <taxon>Armatimonadota</taxon>
        <taxon>Fimbriimonadia</taxon>
        <taxon>Fimbriimonadales</taxon>
        <taxon>Fimbriimonadaceae</taxon>
        <taxon>Fimbriimonas</taxon>
    </lineage>
</organism>
<reference evidence="3 4" key="1">
    <citation type="journal article" date="2014" name="PLoS ONE">
        <title>The first complete genome sequence of the class fimbriimonadia in the phylum armatimonadetes.</title>
        <authorList>
            <person name="Hu Z.Y."/>
            <person name="Wang Y.Z."/>
            <person name="Im W.T."/>
            <person name="Wang S.Y."/>
            <person name="Zhao G.P."/>
            <person name="Zheng H.J."/>
            <person name="Quan Z.X."/>
        </authorList>
    </citation>
    <scope>NUCLEOTIDE SEQUENCE [LARGE SCALE GENOMIC DNA]</scope>
    <source>
        <strain evidence="3">Gsoil 348</strain>
    </source>
</reference>
<dbReference type="STRING" id="661478.OP10G_0639"/>
<dbReference type="HOGENOM" id="CLU_499443_0_0_0"/>
<dbReference type="PANTHER" id="PTHR40278:SF1">
    <property type="entry name" value="DNA UTILIZATION PROTEIN HOFN"/>
    <property type="match status" value="1"/>
</dbReference>
<dbReference type="OrthoDB" id="9773403at2"/>
<evidence type="ECO:0000313" key="3">
    <source>
        <dbReference type="EMBL" id="AIE84007.1"/>
    </source>
</evidence>
<dbReference type="PANTHER" id="PTHR40278">
    <property type="entry name" value="DNA UTILIZATION PROTEIN HOFN"/>
    <property type="match status" value="1"/>
</dbReference>
<dbReference type="Pfam" id="PF05137">
    <property type="entry name" value="PilN"/>
    <property type="match status" value="1"/>
</dbReference>
<keyword evidence="2" id="KW-1133">Transmembrane helix</keyword>